<accession>A0A0A9DGA5</accession>
<dbReference type="AlphaFoldDB" id="A0A0A9DGA5"/>
<name>A0A0A9DGA5_ARUDO</name>
<proteinExistence type="predicted"/>
<reference evidence="1" key="1">
    <citation type="submission" date="2014-09" db="EMBL/GenBank/DDBJ databases">
        <authorList>
            <person name="Magalhaes I.L.F."/>
            <person name="Oliveira U."/>
            <person name="Santos F.R."/>
            <person name="Vidigal T.H.D.A."/>
            <person name="Brescovit A.D."/>
            <person name="Santos A.J."/>
        </authorList>
    </citation>
    <scope>NUCLEOTIDE SEQUENCE</scope>
    <source>
        <tissue evidence="1">Shoot tissue taken approximately 20 cm above the soil surface</tissue>
    </source>
</reference>
<evidence type="ECO:0000313" key="1">
    <source>
        <dbReference type="EMBL" id="JAD87589.1"/>
    </source>
</evidence>
<dbReference type="EMBL" id="GBRH01210306">
    <property type="protein sequence ID" value="JAD87589.1"/>
    <property type="molecule type" value="Transcribed_RNA"/>
</dbReference>
<sequence>MICEIRMPVWLVQWQYALWSFFMMYYRTCSSQTDLSKCIDCLHNPSIIRSQHLNHNISQECPPHSV</sequence>
<reference evidence="1" key="2">
    <citation type="journal article" date="2015" name="Data Brief">
        <title>Shoot transcriptome of the giant reed, Arundo donax.</title>
        <authorList>
            <person name="Barrero R.A."/>
            <person name="Guerrero F.D."/>
            <person name="Moolhuijzen P."/>
            <person name="Goolsby J.A."/>
            <person name="Tidwell J."/>
            <person name="Bellgard S.E."/>
            <person name="Bellgard M.I."/>
        </authorList>
    </citation>
    <scope>NUCLEOTIDE SEQUENCE</scope>
    <source>
        <tissue evidence="1">Shoot tissue taken approximately 20 cm above the soil surface</tissue>
    </source>
</reference>
<organism evidence="1">
    <name type="scientific">Arundo donax</name>
    <name type="common">Giant reed</name>
    <name type="synonym">Donax arundinaceus</name>
    <dbReference type="NCBI Taxonomy" id="35708"/>
    <lineage>
        <taxon>Eukaryota</taxon>
        <taxon>Viridiplantae</taxon>
        <taxon>Streptophyta</taxon>
        <taxon>Embryophyta</taxon>
        <taxon>Tracheophyta</taxon>
        <taxon>Spermatophyta</taxon>
        <taxon>Magnoliopsida</taxon>
        <taxon>Liliopsida</taxon>
        <taxon>Poales</taxon>
        <taxon>Poaceae</taxon>
        <taxon>PACMAD clade</taxon>
        <taxon>Arundinoideae</taxon>
        <taxon>Arundineae</taxon>
        <taxon>Arundo</taxon>
    </lineage>
</organism>
<protein>
    <submittedName>
        <fullName evidence="1">Uncharacterized protein</fullName>
    </submittedName>
</protein>